<reference evidence="2 3" key="1">
    <citation type="journal article" date="2013" name="Nat. Commun.">
        <title>The evolution and pathogenic mechanisms of the rice sheath blight pathogen.</title>
        <authorList>
            <person name="Zheng A."/>
            <person name="Lin R."/>
            <person name="Xu L."/>
            <person name="Qin P."/>
            <person name="Tang C."/>
            <person name="Ai P."/>
            <person name="Zhang D."/>
            <person name="Liu Y."/>
            <person name="Sun Z."/>
            <person name="Feng H."/>
            <person name="Wang Y."/>
            <person name="Chen Y."/>
            <person name="Liang X."/>
            <person name="Fu R."/>
            <person name="Li Q."/>
            <person name="Zhang J."/>
            <person name="Yu X."/>
            <person name="Xie Z."/>
            <person name="Ding L."/>
            <person name="Guan P."/>
            <person name="Tang J."/>
            <person name="Liang Y."/>
            <person name="Wang S."/>
            <person name="Deng Q."/>
            <person name="Li S."/>
            <person name="Zhu J."/>
            <person name="Wang L."/>
            <person name="Liu H."/>
            <person name="Li P."/>
        </authorList>
    </citation>
    <scope>NUCLEOTIDE SEQUENCE [LARGE SCALE GENOMIC DNA]</scope>
    <source>
        <strain evidence="3">AG-1 IA</strain>
    </source>
</reference>
<evidence type="ECO:0000313" key="2">
    <source>
        <dbReference type="EMBL" id="ELU45809.1"/>
    </source>
</evidence>
<dbReference type="EMBL" id="AFRT01000035">
    <property type="protein sequence ID" value="ELU45809.1"/>
    <property type="molecule type" value="Genomic_DNA"/>
</dbReference>
<dbReference type="AlphaFoldDB" id="L8XAW4"/>
<name>L8XAW4_THACA</name>
<dbReference type="HOGENOM" id="CLU_2401163_0_0_1"/>
<accession>L8XAW4</accession>
<organism evidence="2 3">
    <name type="scientific">Thanatephorus cucumeris (strain AG1-IA)</name>
    <name type="common">Rice sheath blight fungus</name>
    <name type="synonym">Rhizoctonia solani</name>
    <dbReference type="NCBI Taxonomy" id="983506"/>
    <lineage>
        <taxon>Eukaryota</taxon>
        <taxon>Fungi</taxon>
        <taxon>Dikarya</taxon>
        <taxon>Basidiomycota</taxon>
        <taxon>Agaricomycotina</taxon>
        <taxon>Agaricomycetes</taxon>
        <taxon>Cantharellales</taxon>
        <taxon>Ceratobasidiaceae</taxon>
        <taxon>Rhizoctonia</taxon>
        <taxon>Rhizoctonia solani AG-1</taxon>
    </lineage>
</organism>
<dbReference type="Proteomes" id="UP000011668">
    <property type="component" value="Unassembled WGS sequence"/>
</dbReference>
<proteinExistence type="predicted"/>
<sequence length="93" mass="10445">MLTFVCPIRLGTWFSFFVFHTLIVQHKGPHSFAQYFSQGNLCNIGVACSYPAITRHPTKSNIMSVRMSPIVTNDSCKAVHDGAATTYWAFGWE</sequence>
<feature type="chain" id="PRO_5003997568" description="Secreted protein" evidence="1">
    <location>
        <begin position="24"/>
        <end position="93"/>
    </location>
</feature>
<keyword evidence="1" id="KW-0732">Signal</keyword>
<comment type="caution">
    <text evidence="2">The sequence shown here is derived from an EMBL/GenBank/DDBJ whole genome shotgun (WGS) entry which is preliminary data.</text>
</comment>
<evidence type="ECO:0000256" key="1">
    <source>
        <dbReference type="SAM" id="SignalP"/>
    </source>
</evidence>
<evidence type="ECO:0008006" key="4">
    <source>
        <dbReference type="Google" id="ProtNLM"/>
    </source>
</evidence>
<keyword evidence="3" id="KW-1185">Reference proteome</keyword>
<evidence type="ECO:0000313" key="3">
    <source>
        <dbReference type="Proteomes" id="UP000011668"/>
    </source>
</evidence>
<protein>
    <recommendedName>
        <fullName evidence="4">Secreted protein</fullName>
    </recommendedName>
</protein>
<feature type="signal peptide" evidence="1">
    <location>
        <begin position="1"/>
        <end position="23"/>
    </location>
</feature>
<gene>
    <name evidence="2" type="ORF">AG1IA_00172</name>
</gene>